<dbReference type="VEuPathDB" id="FungiDB:H257_17438"/>
<proteinExistence type="predicted"/>
<dbReference type="GeneID" id="20819434"/>
<protein>
    <recommendedName>
        <fullName evidence="2">DDE-1 domain-containing protein</fullName>
    </recommendedName>
</protein>
<dbReference type="EMBL" id="KI913220">
    <property type="protein sequence ID" value="ETV65960.1"/>
    <property type="molecule type" value="Genomic_DNA"/>
</dbReference>
<dbReference type="RefSeq" id="XP_009844539.1">
    <property type="nucleotide sequence ID" value="XM_009846237.1"/>
</dbReference>
<dbReference type="OrthoDB" id="129077at2759"/>
<reference evidence="1" key="1">
    <citation type="submission" date="2013-12" db="EMBL/GenBank/DDBJ databases">
        <title>The Genome Sequence of Aphanomyces astaci APO3.</title>
        <authorList>
            <consortium name="The Broad Institute Genomics Platform"/>
            <person name="Russ C."/>
            <person name="Tyler B."/>
            <person name="van West P."/>
            <person name="Dieguez-Uribeondo J."/>
            <person name="Young S.K."/>
            <person name="Zeng Q."/>
            <person name="Gargeya S."/>
            <person name="Fitzgerald M."/>
            <person name="Abouelleil A."/>
            <person name="Alvarado L."/>
            <person name="Chapman S.B."/>
            <person name="Gainer-Dewar J."/>
            <person name="Goldberg J."/>
            <person name="Griggs A."/>
            <person name="Gujja S."/>
            <person name="Hansen M."/>
            <person name="Howarth C."/>
            <person name="Imamovic A."/>
            <person name="Ireland A."/>
            <person name="Larimer J."/>
            <person name="McCowan C."/>
            <person name="Murphy C."/>
            <person name="Pearson M."/>
            <person name="Poon T.W."/>
            <person name="Priest M."/>
            <person name="Roberts A."/>
            <person name="Saif S."/>
            <person name="Shea T."/>
            <person name="Sykes S."/>
            <person name="Wortman J."/>
            <person name="Nusbaum C."/>
            <person name="Birren B."/>
        </authorList>
    </citation>
    <scope>NUCLEOTIDE SEQUENCE [LARGE SCALE GENOMIC DNA]</scope>
    <source>
        <strain evidence="1">APO3</strain>
    </source>
</reference>
<evidence type="ECO:0008006" key="2">
    <source>
        <dbReference type="Google" id="ProtNLM"/>
    </source>
</evidence>
<sequence>MYEELGAHLCVLPPNATSVCQPLDLGLLEDIIVGDDDDPFSLTAREKRMALVKRSIAAWDLVSSQEICRSFEKALSQAQ</sequence>
<name>W4FER0_APHAT</name>
<accession>W4FER0</accession>
<evidence type="ECO:0000313" key="1">
    <source>
        <dbReference type="EMBL" id="ETV65960.1"/>
    </source>
</evidence>
<organism evidence="1">
    <name type="scientific">Aphanomyces astaci</name>
    <name type="common">Crayfish plague agent</name>
    <dbReference type="NCBI Taxonomy" id="112090"/>
    <lineage>
        <taxon>Eukaryota</taxon>
        <taxon>Sar</taxon>
        <taxon>Stramenopiles</taxon>
        <taxon>Oomycota</taxon>
        <taxon>Saprolegniomycetes</taxon>
        <taxon>Saprolegniales</taxon>
        <taxon>Verrucalvaceae</taxon>
        <taxon>Aphanomyces</taxon>
    </lineage>
</organism>
<gene>
    <name evidence="1" type="ORF">H257_17438</name>
</gene>
<dbReference type="AlphaFoldDB" id="W4FER0"/>